<sequence length="251" mass="29975">MYSNFELIDMKTGNALLEGQDLQFRQIVHTRALLILHWQQREETSQLLPPSLKLNLTVNWMNCSSWDAFLHRLPRKNFTIDKENRSITLLDFDCVPDLFRNWCGDSPGRDLHFLYVLEKTWHTVEMRIVCDPEISRMDVEGSNSWFYGVIAAFVILTGILYKKKKQKGRQYRKLREDIGHENFDHVIQDTRFLTVPVRYRIRREDSGRRMMEARKDYVPFKPIKITKKPMKSEKWKIDRKLIPKIIVYAPD</sequence>
<keyword evidence="1" id="KW-0812">Transmembrane</keyword>
<gene>
    <name evidence="2" type="ORF">GCK72_020607</name>
</gene>
<dbReference type="RefSeq" id="XP_053582594.1">
    <property type="nucleotide sequence ID" value="XM_053733681.1"/>
</dbReference>
<evidence type="ECO:0000313" key="3">
    <source>
        <dbReference type="Proteomes" id="UP000483820"/>
    </source>
</evidence>
<comment type="caution">
    <text evidence="2">The sequence shown here is derived from an EMBL/GenBank/DDBJ whole genome shotgun (WGS) entry which is preliminary data.</text>
</comment>
<dbReference type="CTD" id="9802063"/>
<organism evidence="2 3">
    <name type="scientific">Caenorhabditis remanei</name>
    <name type="common">Caenorhabditis vulgaris</name>
    <dbReference type="NCBI Taxonomy" id="31234"/>
    <lineage>
        <taxon>Eukaryota</taxon>
        <taxon>Metazoa</taxon>
        <taxon>Ecdysozoa</taxon>
        <taxon>Nematoda</taxon>
        <taxon>Chromadorea</taxon>
        <taxon>Rhabditida</taxon>
        <taxon>Rhabditina</taxon>
        <taxon>Rhabditomorpha</taxon>
        <taxon>Rhabditoidea</taxon>
        <taxon>Rhabditidae</taxon>
        <taxon>Peloderinae</taxon>
        <taxon>Caenorhabditis</taxon>
    </lineage>
</organism>
<keyword evidence="1" id="KW-1133">Transmembrane helix</keyword>
<keyword evidence="1" id="KW-0472">Membrane</keyword>
<evidence type="ECO:0000313" key="2">
    <source>
        <dbReference type="EMBL" id="KAF1754049.1"/>
    </source>
</evidence>
<proteinExistence type="predicted"/>
<accession>A0A6A5GHY4</accession>
<protein>
    <submittedName>
        <fullName evidence="2">Uncharacterized protein</fullName>
    </submittedName>
</protein>
<dbReference type="AlphaFoldDB" id="A0A6A5GHY4"/>
<dbReference type="KEGG" id="crq:GCK72_020607"/>
<name>A0A6A5GHY4_CAERE</name>
<dbReference type="GeneID" id="9802063"/>
<dbReference type="EMBL" id="WUAV01000005">
    <property type="protein sequence ID" value="KAF1754049.1"/>
    <property type="molecule type" value="Genomic_DNA"/>
</dbReference>
<reference evidence="2 3" key="1">
    <citation type="submission" date="2019-12" db="EMBL/GenBank/DDBJ databases">
        <title>Chromosome-level assembly of the Caenorhabditis remanei genome.</title>
        <authorList>
            <person name="Teterina A.A."/>
            <person name="Willis J.H."/>
            <person name="Phillips P.C."/>
        </authorList>
    </citation>
    <scope>NUCLEOTIDE SEQUENCE [LARGE SCALE GENOMIC DNA]</scope>
    <source>
        <strain evidence="2 3">PX506</strain>
        <tissue evidence="2">Whole organism</tissue>
    </source>
</reference>
<dbReference type="Proteomes" id="UP000483820">
    <property type="component" value="Chromosome V"/>
</dbReference>
<evidence type="ECO:0000256" key="1">
    <source>
        <dbReference type="SAM" id="Phobius"/>
    </source>
</evidence>
<feature type="transmembrane region" description="Helical" evidence="1">
    <location>
        <begin position="144"/>
        <end position="161"/>
    </location>
</feature>